<keyword evidence="4 10" id="KW-0808">Transferase</keyword>
<evidence type="ECO:0000256" key="3">
    <source>
        <dbReference type="ARBA" id="ARBA00022553"/>
    </source>
</evidence>
<keyword evidence="11" id="KW-1185">Reference proteome</keyword>
<dbReference type="SMART" id="SM00911">
    <property type="entry name" value="HWE_HK"/>
    <property type="match status" value="1"/>
</dbReference>
<dbReference type="InterPro" id="IPR011102">
    <property type="entry name" value="Sig_transdc_His_kinase_HWE"/>
</dbReference>
<keyword evidence="8" id="KW-0067">ATP-binding</keyword>
<evidence type="ECO:0000256" key="4">
    <source>
        <dbReference type="ARBA" id="ARBA00022679"/>
    </source>
</evidence>
<accession>A0ABV6CFZ5</accession>
<organism evidence="10 11">
    <name type="scientific">Paracoccus rhizosphaerae</name>
    <dbReference type="NCBI Taxonomy" id="1133347"/>
    <lineage>
        <taxon>Bacteria</taxon>
        <taxon>Pseudomonadati</taxon>
        <taxon>Pseudomonadota</taxon>
        <taxon>Alphaproteobacteria</taxon>
        <taxon>Rhodobacterales</taxon>
        <taxon>Paracoccaceae</taxon>
        <taxon>Paracoccus</taxon>
    </lineage>
</organism>
<evidence type="ECO:0000256" key="1">
    <source>
        <dbReference type="ARBA" id="ARBA00000085"/>
    </source>
</evidence>
<protein>
    <recommendedName>
        <fullName evidence="2">histidine kinase</fullName>
        <ecNumber evidence="2">2.7.13.3</ecNumber>
    </recommendedName>
</protein>
<gene>
    <name evidence="10" type="ORF">ACFFIZ_04880</name>
</gene>
<sequence>MSMKDSSMIMGDSDAKSRDMAFLSGGGELGALVRGFDWSATSIGPAENWPSTLKAAVGIILRAPVAMAVLWGEDGVMIYNDAYAVFARDRHPMQLGMKVRQAWPEAADFNDRVMTVGMAGGTLSFKDQELTLNRNGIPAPVWLNLDYAPVIDESGTAAGVLAVVVETTERVLADRRVRAERERLQQLFAQAPGFMAMLEGPDHVFGLVNPAYEQLVGHRKVQGKPVREALPEVVGQGFIELLDRVYQDGQPYTGRSFKVGLQRAPDAPVEERFVDFVYQPIVDGDGAVEGIFVEGYDVTERVHGEAHLRLLMNELNHRLKNTLATVQAIIRQTLKDPTTQEACEALSARVSALSRAQDVLTRDSWRGADLLQVVSAALAPHGGDDHNRFQINGPSIPLGTRAALSLSLAFHELATNAAKYGALSTKDGQVEIVWSVQRNPEPRLHLEWRERGGPPVTLPSRKGFGTQLIERGTAMELDAEVSLHYRPTGFAFTFSADVASLAERTEATSS</sequence>
<dbReference type="InterPro" id="IPR000700">
    <property type="entry name" value="PAS-assoc_C"/>
</dbReference>
<comment type="caution">
    <text evidence="10">The sequence shown here is derived from an EMBL/GenBank/DDBJ whole genome shotgun (WGS) entry which is preliminary data.</text>
</comment>
<keyword evidence="6" id="KW-0547">Nucleotide-binding</keyword>
<dbReference type="Pfam" id="PF07536">
    <property type="entry name" value="HWE_HK"/>
    <property type="match status" value="1"/>
</dbReference>
<keyword evidence="3" id="KW-0597">Phosphoprotein</keyword>
<dbReference type="Proteomes" id="UP001589795">
    <property type="component" value="Unassembled WGS sequence"/>
</dbReference>
<keyword evidence="5" id="KW-0677">Repeat</keyword>
<reference evidence="10 11" key="1">
    <citation type="submission" date="2024-09" db="EMBL/GenBank/DDBJ databases">
        <authorList>
            <person name="Sun Q."/>
            <person name="Mori K."/>
        </authorList>
    </citation>
    <scope>NUCLEOTIDE SEQUENCE [LARGE SCALE GENOMIC DNA]</scope>
    <source>
        <strain evidence="10 11">CCM 7904</strain>
    </source>
</reference>
<dbReference type="Gene3D" id="3.30.450.20">
    <property type="entry name" value="PAS domain"/>
    <property type="match status" value="2"/>
</dbReference>
<dbReference type="GO" id="GO:0004673">
    <property type="term" value="F:protein histidine kinase activity"/>
    <property type="evidence" value="ECO:0007669"/>
    <property type="project" value="UniProtKB-EC"/>
</dbReference>
<dbReference type="SUPFAM" id="SSF55785">
    <property type="entry name" value="PYP-like sensor domain (PAS domain)"/>
    <property type="match status" value="1"/>
</dbReference>
<dbReference type="InterPro" id="IPR036890">
    <property type="entry name" value="HATPase_C_sf"/>
</dbReference>
<dbReference type="EMBL" id="JBHLWQ010000050">
    <property type="protein sequence ID" value="MFC0199665.1"/>
    <property type="molecule type" value="Genomic_DNA"/>
</dbReference>
<feature type="domain" description="PAC" evidence="9">
    <location>
        <begin position="126"/>
        <end position="179"/>
    </location>
</feature>
<comment type="catalytic activity">
    <reaction evidence="1">
        <text>ATP + protein L-histidine = ADP + protein N-phospho-L-histidine.</text>
        <dbReference type="EC" id="2.7.13.3"/>
    </reaction>
</comment>
<dbReference type="PANTHER" id="PTHR41523:SF7">
    <property type="entry name" value="HISTIDINE KINASE"/>
    <property type="match status" value="1"/>
</dbReference>
<evidence type="ECO:0000259" key="9">
    <source>
        <dbReference type="PROSITE" id="PS50113"/>
    </source>
</evidence>
<evidence type="ECO:0000256" key="6">
    <source>
        <dbReference type="ARBA" id="ARBA00022741"/>
    </source>
</evidence>
<dbReference type="Pfam" id="PF08448">
    <property type="entry name" value="PAS_4"/>
    <property type="match status" value="1"/>
</dbReference>
<name>A0ABV6CFZ5_9RHOB</name>
<evidence type="ECO:0000256" key="8">
    <source>
        <dbReference type="ARBA" id="ARBA00022840"/>
    </source>
</evidence>
<dbReference type="InterPro" id="IPR013656">
    <property type="entry name" value="PAS_4"/>
</dbReference>
<keyword evidence="7 10" id="KW-0418">Kinase</keyword>
<evidence type="ECO:0000313" key="11">
    <source>
        <dbReference type="Proteomes" id="UP001589795"/>
    </source>
</evidence>
<evidence type="ECO:0000313" key="10">
    <source>
        <dbReference type="EMBL" id="MFC0199665.1"/>
    </source>
</evidence>
<dbReference type="PROSITE" id="PS50113">
    <property type="entry name" value="PAC"/>
    <property type="match status" value="1"/>
</dbReference>
<evidence type="ECO:0000256" key="2">
    <source>
        <dbReference type="ARBA" id="ARBA00012438"/>
    </source>
</evidence>
<evidence type="ECO:0000256" key="5">
    <source>
        <dbReference type="ARBA" id="ARBA00022737"/>
    </source>
</evidence>
<dbReference type="RefSeq" id="WP_265506142.1">
    <property type="nucleotide sequence ID" value="NZ_JAOTBE010000008.1"/>
</dbReference>
<dbReference type="InterPro" id="IPR035965">
    <property type="entry name" value="PAS-like_dom_sf"/>
</dbReference>
<dbReference type="PANTHER" id="PTHR41523">
    <property type="entry name" value="TWO-COMPONENT SYSTEM SENSOR PROTEIN"/>
    <property type="match status" value="1"/>
</dbReference>
<proteinExistence type="predicted"/>
<dbReference type="Gene3D" id="3.30.565.10">
    <property type="entry name" value="Histidine kinase-like ATPase, C-terminal domain"/>
    <property type="match status" value="1"/>
</dbReference>
<dbReference type="EC" id="2.7.13.3" evidence="2"/>
<evidence type="ECO:0000256" key="7">
    <source>
        <dbReference type="ARBA" id="ARBA00022777"/>
    </source>
</evidence>